<reference evidence="2" key="1">
    <citation type="journal article" date="2012" name="Stand. Genomic Sci.">
        <title>Permanent draft genome sequence of the gliding predator Saprospira grandis strain Sa g1 (= HR1).</title>
        <authorList>
            <person name="Mavromatis K."/>
            <person name="Chertkov O."/>
            <person name="Lapidus A."/>
            <person name="Nolan M."/>
            <person name="Lucas S."/>
            <person name="Tice H."/>
            <person name="Del Rio T.G."/>
            <person name="Cheng J.F."/>
            <person name="Han C."/>
            <person name="Tapia R."/>
            <person name="Bruce D."/>
            <person name="Goodwin L.A."/>
            <person name="Pitluck S."/>
            <person name="Huntemann M."/>
            <person name="Liolios K."/>
            <person name="Pagani I."/>
            <person name="Ivanova N."/>
            <person name="Mikhailova N."/>
            <person name="Pati A."/>
            <person name="Chen A."/>
            <person name="Palaniappan K."/>
            <person name="Land M."/>
            <person name="Brambilla E.M."/>
            <person name="Rohde M."/>
            <person name="Spring S."/>
            <person name="Goker M."/>
            <person name="Detter J.C."/>
            <person name="Bristow J."/>
            <person name="Eisen J.A."/>
            <person name="Markowitz V."/>
            <person name="Hugenholtz P."/>
            <person name="Kyrpides N.C."/>
            <person name="Klenk H.P."/>
            <person name="Woyke T."/>
        </authorList>
    </citation>
    <scope>NUCLEOTIDE SEQUENCE [LARGE SCALE GENOMIC DNA]</scope>
    <source>
        <strain evidence="2">DSM 2844</strain>
    </source>
</reference>
<proteinExistence type="predicted"/>
<dbReference type="NCBIfam" id="NF040769">
    <property type="entry name" value="SelL_rel_redox"/>
    <property type="match status" value="1"/>
</dbReference>
<dbReference type="AlphaFoldDB" id="J1I890"/>
<organism evidence="1 2">
    <name type="scientific">Saprospira grandis DSM 2844</name>
    <dbReference type="NCBI Taxonomy" id="694433"/>
    <lineage>
        <taxon>Bacteria</taxon>
        <taxon>Pseudomonadati</taxon>
        <taxon>Bacteroidota</taxon>
        <taxon>Saprospiria</taxon>
        <taxon>Saprospirales</taxon>
        <taxon>Saprospiraceae</taxon>
        <taxon>Saprospira</taxon>
    </lineage>
</organism>
<name>J1I890_9BACT</name>
<dbReference type="Gene3D" id="3.40.30.10">
    <property type="entry name" value="Glutaredoxin"/>
    <property type="match status" value="1"/>
</dbReference>
<gene>
    <name evidence="1" type="ORF">SapgrDRAFT_3420</name>
</gene>
<dbReference type="RefSeq" id="WP_002661077.1">
    <property type="nucleotide sequence ID" value="NZ_JH719942.1"/>
</dbReference>
<dbReference type="InterPro" id="IPR036249">
    <property type="entry name" value="Thioredoxin-like_sf"/>
</dbReference>
<dbReference type="EMBL" id="JH719942">
    <property type="protein sequence ID" value="EJF55060.1"/>
    <property type="molecule type" value="Genomic_DNA"/>
</dbReference>
<dbReference type="HOGENOM" id="CLU_128081_0_0_10"/>
<evidence type="ECO:0000313" key="1">
    <source>
        <dbReference type="EMBL" id="EJF55060.1"/>
    </source>
</evidence>
<sequence length="181" mass="20355">MIQVDPEILEAIYTQKDEHLLELSQKQPVLLIFLRHFGCTFCKQTMSDLSKVRAEIEGQGILPIIIHMAQEELATKRLRNFKLPNIGHVSDPDLSLYAYFGLKKGTFSQLYGLKVFVGGMKALSEGFSLPSISKEYGNISQMPGVFILEAGEIKLAFIHSFAAERANYLEIVAEYLALKEN</sequence>
<accession>J1I890</accession>
<dbReference type="SUPFAM" id="SSF52833">
    <property type="entry name" value="Thioredoxin-like"/>
    <property type="match status" value="1"/>
</dbReference>
<protein>
    <submittedName>
        <fullName evidence="1">AhpC/TSA family protein</fullName>
    </submittedName>
</protein>
<dbReference type="Proteomes" id="UP000005113">
    <property type="component" value="Unassembled WGS sequence"/>
</dbReference>
<evidence type="ECO:0000313" key="2">
    <source>
        <dbReference type="Proteomes" id="UP000005113"/>
    </source>
</evidence>